<dbReference type="GO" id="GO:0046785">
    <property type="term" value="P:microtubule polymerization"/>
    <property type="evidence" value="ECO:0007669"/>
    <property type="project" value="InterPro"/>
</dbReference>
<dbReference type="GO" id="GO:0015631">
    <property type="term" value="F:tubulin binding"/>
    <property type="evidence" value="ECO:0007669"/>
    <property type="project" value="InterPro"/>
</dbReference>
<dbReference type="FunFam" id="1.10.238.10:FF:000266">
    <property type="entry name" value="TPPP family protein"/>
    <property type="match status" value="1"/>
</dbReference>
<reference evidence="3" key="1">
    <citation type="submission" date="2020-11" db="EMBL/GenBank/DDBJ databases">
        <authorList>
            <person name="Tran Van P."/>
        </authorList>
    </citation>
    <scope>NUCLEOTIDE SEQUENCE</scope>
</reference>
<dbReference type="GO" id="GO:0005874">
    <property type="term" value="C:microtubule"/>
    <property type="evidence" value="ECO:0007669"/>
    <property type="project" value="TreeGrafter"/>
</dbReference>
<dbReference type="PANTHER" id="PTHR12932">
    <property type="entry name" value="P25 ALPHA-RELATED"/>
    <property type="match status" value="1"/>
</dbReference>
<dbReference type="GO" id="GO:0032273">
    <property type="term" value="P:positive regulation of protein polymerization"/>
    <property type="evidence" value="ECO:0007669"/>
    <property type="project" value="TreeGrafter"/>
</dbReference>
<proteinExistence type="inferred from homology"/>
<evidence type="ECO:0000256" key="2">
    <source>
        <dbReference type="ARBA" id="ARBA00069104"/>
    </source>
</evidence>
<gene>
    <name evidence="3" type="ORF">TCEB3V08_LOCUS5951</name>
</gene>
<dbReference type="PANTHER" id="PTHR12932:SF9">
    <property type="entry name" value="TUBULIN POLYMERIZATION-PROMOTING PROTEIN HOMOLOG"/>
    <property type="match status" value="1"/>
</dbReference>
<dbReference type="EMBL" id="OC318287">
    <property type="protein sequence ID" value="CAD7401325.1"/>
    <property type="molecule type" value="Genomic_DNA"/>
</dbReference>
<evidence type="ECO:0000256" key="1">
    <source>
        <dbReference type="ARBA" id="ARBA00010994"/>
    </source>
</evidence>
<organism evidence="3">
    <name type="scientific">Timema cristinae</name>
    <name type="common">Walking stick</name>
    <dbReference type="NCBI Taxonomy" id="61476"/>
    <lineage>
        <taxon>Eukaryota</taxon>
        <taxon>Metazoa</taxon>
        <taxon>Ecdysozoa</taxon>
        <taxon>Arthropoda</taxon>
        <taxon>Hexapoda</taxon>
        <taxon>Insecta</taxon>
        <taxon>Pterygota</taxon>
        <taxon>Neoptera</taxon>
        <taxon>Polyneoptera</taxon>
        <taxon>Phasmatodea</taxon>
        <taxon>Timematodea</taxon>
        <taxon>Timematoidea</taxon>
        <taxon>Timematidae</taxon>
        <taxon>Timema</taxon>
    </lineage>
</organism>
<sequence>MASGGGDPFKNAFAAFSKFGDTKSDGHSITLSQSDKWMKQAKVIDGKKLTTTDTGIAFNKFRSRTISLEDYHKFVEDLAKSKNLNPEDLMSKLTGCGAPGTSGTTQAVKVGAVDRLTDTTLYTGMHKERFDEEGKGKGIEGREYVANDTGYVAGYKEEGTYDKKVAKDD</sequence>
<accession>A0A7R9GYD0</accession>
<name>A0A7R9GYD0_TIMCR</name>
<dbReference type="Pfam" id="PF05517">
    <property type="entry name" value="p25-alpha"/>
    <property type="match status" value="1"/>
</dbReference>
<dbReference type="InterPro" id="IPR008907">
    <property type="entry name" value="TPP/p25"/>
</dbReference>
<evidence type="ECO:0000313" key="3">
    <source>
        <dbReference type="EMBL" id="CAD7401325.1"/>
    </source>
</evidence>
<protein>
    <recommendedName>
        <fullName evidence="2">Tubulin polymerization-promoting protein homolog</fullName>
    </recommendedName>
</protein>
<dbReference type="SUPFAM" id="SSF47473">
    <property type="entry name" value="EF-hand"/>
    <property type="match status" value="1"/>
</dbReference>
<dbReference type="AlphaFoldDB" id="A0A7R9GYD0"/>
<dbReference type="InterPro" id="IPR011992">
    <property type="entry name" value="EF-hand-dom_pair"/>
</dbReference>
<dbReference type="Gene3D" id="1.10.238.10">
    <property type="entry name" value="EF-hand"/>
    <property type="match status" value="1"/>
</dbReference>
<dbReference type="GO" id="GO:0001578">
    <property type="term" value="P:microtubule bundle formation"/>
    <property type="evidence" value="ECO:0007669"/>
    <property type="project" value="TreeGrafter"/>
</dbReference>
<comment type="similarity">
    <text evidence="1">Belongs to the TPPP family.</text>
</comment>